<dbReference type="OrthoDB" id="9810505at2"/>
<evidence type="ECO:0000256" key="5">
    <source>
        <dbReference type="ARBA" id="ARBA00023136"/>
    </source>
</evidence>
<feature type="transmembrane region" description="Helical" evidence="6">
    <location>
        <begin position="12"/>
        <end position="35"/>
    </location>
</feature>
<keyword evidence="5 6" id="KW-0472">Membrane</keyword>
<evidence type="ECO:0000256" key="2">
    <source>
        <dbReference type="ARBA" id="ARBA00022475"/>
    </source>
</evidence>
<feature type="transmembrane region" description="Helical" evidence="6">
    <location>
        <begin position="301"/>
        <end position="325"/>
    </location>
</feature>
<evidence type="ECO:0000256" key="3">
    <source>
        <dbReference type="ARBA" id="ARBA00022692"/>
    </source>
</evidence>
<accession>A0A5M6IAQ3</accession>
<dbReference type="InterPro" id="IPR043428">
    <property type="entry name" value="LivM-like"/>
</dbReference>
<keyword evidence="3 6" id="KW-0812">Transmembrane</keyword>
<keyword evidence="4 6" id="KW-1133">Transmembrane helix</keyword>
<reference evidence="7 8" key="1">
    <citation type="submission" date="2019-09" db="EMBL/GenBank/DDBJ databases">
        <title>Genome sequence of Roseospira marina, one of the more divergent members of the non-sulfur purple photosynthetic bacterial family, the Rhodospirillaceae.</title>
        <authorList>
            <person name="Meyer T."/>
            <person name="Kyndt J."/>
        </authorList>
    </citation>
    <scope>NUCLEOTIDE SEQUENCE [LARGE SCALE GENOMIC DNA]</scope>
    <source>
        <strain evidence="7 8">DSM 15113</strain>
    </source>
</reference>
<feature type="transmembrane region" description="Helical" evidence="6">
    <location>
        <begin position="103"/>
        <end position="122"/>
    </location>
</feature>
<feature type="transmembrane region" description="Helical" evidence="6">
    <location>
        <begin position="78"/>
        <end position="96"/>
    </location>
</feature>
<evidence type="ECO:0000313" key="8">
    <source>
        <dbReference type="Proteomes" id="UP000324065"/>
    </source>
</evidence>
<dbReference type="GO" id="GO:0015658">
    <property type="term" value="F:branched-chain amino acid transmembrane transporter activity"/>
    <property type="evidence" value="ECO:0007669"/>
    <property type="project" value="InterPro"/>
</dbReference>
<dbReference type="PANTHER" id="PTHR30482:SF10">
    <property type="entry name" value="HIGH-AFFINITY BRANCHED-CHAIN AMINO ACID TRANSPORT PROTEIN BRAE"/>
    <property type="match status" value="1"/>
</dbReference>
<evidence type="ECO:0000256" key="4">
    <source>
        <dbReference type="ARBA" id="ARBA00022989"/>
    </source>
</evidence>
<dbReference type="Proteomes" id="UP000324065">
    <property type="component" value="Unassembled WGS sequence"/>
</dbReference>
<feature type="transmembrane region" description="Helical" evidence="6">
    <location>
        <begin position="337"/>
        <end position="353"/>
    </location>
</feature>
<proteinExistence type="predicted"/>
<sequence>MVVVLASAYAWLFLHAESQVVVLVLLAVAALAAVVGGRTGADRVLATAMSQHSRAMNGAIVAGLLAVIALFATDHFPLLMLTTVLLYMTAALGLNIQFGYAGMVNFAGAAFFGIGAYTAAVMTTQTGLPPLLILILGGVMAALIGFVLVIPVVRTRGHYAAVVTIAFSVLFKTFLEVNDILGGPQGLMVDSMKILGWDFNASPVLFGVEMSFYLNYALLGAALAVLAFVFTRRLERSWVGLTLDAVRLDDTASACFGIGITRAKVLAFTLGNVMVGMAGALYGMMISFIAPTSFTFSDSLLLVAIVLLGGMGSPWGTALAAFIVIVLPEKLQIIQEYRFLLFSVLVIAMLLFRPDGLLPRTVRAYIPGWRAKP</sequence>
<evidence type="ECO:0000256" key="1">
    <source>
        <dbReference type="ARBA" id="ARBA00004651"/>
    </source>
</evidence>
<dbReference type="PANTHER" id="PTHR30482">
    <property type="entry name" value="HIGH-AFFINITY BRANCHED-CHAIN AMINO ACID TRANSPORT SYSTEM PERMEASE"/>
    <property type="match status" value="1"/>
</dbReference>
<evidence type="ECO:0000256" key="6">
    <source>
        <dbReference type="SAM" id="Phobius"/>
    </source>
</evidence>
<name>A0A5M6IAQ3_9PROT</name>
<gene>
    <name evidence="7" type="ORF">F1188_12220</name>
</gene>
<dbReference type="CDD" id="cd06581">
    <property type="entry name" value="TM_PBP1_LivM_like"/>
    <property type="match status" value="1"/>
</dbReference>
<protein>
    <submittedName>
        <fullName evidence="7">Branched-chain amino acid ABC transporter permease</fullName>
    </submittedName>
</protein>
<dbReference type="Pfam" id="PF02653">
    <property type="entry name" value="BPD_transp_2"/>
    <property type="match status" value="1"/>
</dbReference>
<comment type="caution">
    <text evidence="7">The sequence shown here is derived from an EMBL/GenBank/DDBJ whole genome shotgun (WGS) entry which is preliminary data.</text>
</comment>
<dbReference type="EMBL" id="VWPJ01000010">
    <property type="protein sequence ID" value="KAA5605354.1"/>
    <property type="molecule type" value="Genomic_DNA"/>
</dbReference>
<keyword evidence="2" id="KW-1003">Cell membrane</keyword>
<feature type="transmembrane region" description="Helical" evidence="6">
    <location>
        <begin position="55"/>
        <end position="72"/>
    </location>
</feature>
<feature type="transmembrane region" description="Helical" evidence="6">
    <location>
        <begin position="265"/>
        <end position="289"/>
    </location>
</feature>
<organism evidence="7 8">
    <name type="scientific">Roseospira marina</name>
    <dbReference type="NCBI Taxonomy" id="140057"/>
    <lineage>
        <taxon>Bacteria</taxon>
        <taxon>Pseudomonadati</taxon>
        <taxon>Pseudomonadota</taxon>
        <taxon>Alphaproteobacteria</taxon>
        <taxon>Rhodospirillales</taxon>
        <taxon>Rhodospirillaceae</taxon>
        <taxon>Roseospira</taxon>
    </lineage>
</organism>
<keyword evidence="8" id="KW-1185">Reference proteome</keyword>
<comment type="subcellular location">
    <subcellularLocation>
        <location evidence="1">Cell membrane</location>
        <topology evidence="1">Multi-pass membrane protein</topology>
    </subcellularLocation>
</comment>
<dbReference type="InterPro" id="IPR001851">
    <property type="entry name" value="ABC_transp_permease"/>
</dbReference>
<feature type="transmembrane region" description="Helical" evidence="6">
    <location>
        <begin position="157"/>
        <end position="175"/>
    </location>
</feature>
<feature type="transmembrane region" description="Helical" evidence="6">
    <location>
        <begin position="212"/>
        <end position="231"/>
    </location>
</feature>
<feature type="transmembrane region" description="Helical" evidence="6">
    <location>
        <begin position="128"/>
        <end position="150"/>
    </location>
</feature>
<dbReference type="GO" id="GO:0005886">
    <property type="term" value="C:plasma membrane"/>
    <property type="evidence" value="ECO:0007669"/>
    <property type="project" value="UniProtKB-SubCell"/>
</dbReference>
<evidence type="ECO:0000313" key="7">
    <source>
        <dbReference type="EMBL" id="KAA5605354.1"/>
    </source>
</evidence>
<dbReference type="AlphaFoldDB" id="A0A5M6IAQ3"/>